<dbReference type="RefSeq" id="XP_026679613.1">
    <property type="nucleotide sequence ID" value="XM_026823812.1"/>
</dbReference>
<dbReference type="AlphaFoldDB" id="A0A3Q0IY55"/>
<accession>A0A3Q0IY55</accession>
<keyword evidence="1" id="KW-1185">Reference proteome</keyword>
<reference evidence="2" key="1">
    <citation type="submission" date="2025-08" db="UniProtKB">
        <authorList>
            <consortium name="RefSeq"/>
        </authorList>
    </citation>
    <scope>IDENTIFICATION</scope>
</reference>
<organism evidence="1 2">
    <name type="scientific">Diaphorina citri</name>
    <name type="common">Asian citrus psyllid</name>
    <dbReference type="NCBI Taxonomy" id="121845"/>
    <lineage>
        <taxon>Eukaryota</taxon>
        <taxon>Metazoa</taxon>
        <taxon>Ecdysozoa</taxon>
        <taxon>Arthropoda</taxon>
        <taxon>Hexapoda</taxon>
        <taxon>Insecta</taxon>
        <taxon>Pterygota</taxon>
        <taxon>Neoptera</taxon>
        <taxon>Paraneoptera</taxon>
        <taxon>Hemiptera</taxon>
        <taxon>Sternorrhyncha</taxon>
        <taxon>Psylloidea</taxon>
        <taxon>Psyllidae</taxon>
        <taxon>Diaphorininae</taxon>
        <taxon>Diaphorina</taxon>
    </lineage>
</organism>
<gene>
    <name evidence="2" type="primary">LOC103509492</name>
</gene>
<dbReference type="PaxDb" id="121845-A0A3Q0IY55"/>
<proteinExistence type="predicted"/>
<evidence type="ECO:0000313" key="1">
    <source>
        <dbReference type="Proteomes" id="UP000079169"/>
    </source>
</evidence>
<dbReference type="Proteomes" id="UP000079169">
    <property type="component" value="Unplaced"/>
</dbReference>
<sequence length="263" mass="30450">MSPVQFRKSYLFQDKKNKDTRSHICQRTVCHVSNLHQLPIKKSQTFASKRITGKRDNNLKKVWTEPKQSARSVFTPSNKNSKRFATLKKAISCSSIEEYGRVPCSVCQCDICAKFDYVFYGDNKMSVGDGNFIKRCTPCDLCTCQSDDRSIPVVKSHASPLTTPKSKKKFRDESSFATYARAISDVCLNQPSLHKEDNVRNRTSNGHSYPVSRSEPTNVYYTHQWKHINDLNRSSRYLFYSNLENFYRQLYLRARERTIAYSS</sequence>
<evidence type="ECO:0000313" key="2">
    <source>
        <dbReference type="RefSeq" id="XP_026679613.1"/>
    </source>
</evidence>
<name>A0A3Q0IY55_DIACI</name>
<protein>
    <submittedName>
        <fullName evidence="2">Uncharacterized protein LOC103509492 isoform X1</fullName>
    </submittedName>
</protein>
<dbReference type="KEGG" id="dci:103509492"/>
<dbReference type="GeneID" id="103509492"/>